<dbReference type="AlphaFoldDB" id="A0A4R0M993"/>
<gene>
    <name evidence="2" type="ORF">EZ444_26390</name>
</gene>
<dbReference type="Proteomes" id="UP000291117">
    <property type="component" value="Unassembled WGS sequence"/>
</dbReference>
<evidence type="ECO:0000256" key="1">
    <source>
        <dbReference type="SAM" id="SignalP"/>
    </source>
</evidence>
<keyword evidence="1" id="KW-0732">Signal</keyword>
<organism evidence="2 3">
    <name type="scientific">Pedobacter hiemivivus</name>
    <dbReference type="NCBI Taxonomy" id="2530454"/>
    <lineage>
        <taxon>Bacteria</taxon>
        <taxon>Pseudomonadati</taxon>
        <taxon>Bacteroidota</taxon>
        <taxon>Sphingobacteriia</taxon>
        <taxon>Sphingobacteriales</taxon>
        <taxon>Sphingobacteriaceae</taxon>
        <taxon>Pedobacter</taxon>
    </lineage>
</organism>
<dbReference type="OrthoDB" id="1237882at2"/>
<proteinExistence type="predicted"/>
<dbReference type="EMBL" id="SJSM01000040">
    <property type="protein sequence ID" value="TCC82679.1"/>
    <property type="molecule type" value="Genomic_DNA"/>
</dbReference>
<reference evidence="2 3" key="1">
    <citation type="submission" date="2019-02" db="EMBL/GenBank/DDBJ databases">
        <title>Pedobacter sp. RP-3-8 sp. nov., isolated from Arctic soil.</title>
        <authorList>
            <person name="Dahal R.H."/>
        </authorList>
    </citation>
    <scope>NUCLEOTIDE SEQUENCE [LARGE SCALE GENOMIC DNA]</scope>
    <source>
        <strain evidence="2 3">RP-3-8</strain>
    </source>
</reference>
<sequence length="470" mass="54891">MKKILLFNFLLISILNPALAQEKYMDIQSKVKTAEKAYSFSDPNYKFLRKMFTGFGKSEKLSLANLSKDNVGVAIVLSDLSSKLVVSPAKYTFDNNKVNISAIRSKTTGGLTEDMKEYVQKYLYKMEEVGSTKLFRSLVLNKPKTEGVFTQNATEFVVNEPNTLSFVRGDEDWMYVVSIDNKYKTLENPRIIMYAFKISISGKDIFNTENSIDDMEKRRITRVDNEKTEKEKWPLFHDFRTDDIRELLKELVMKEPFKSNQELQKHIEKLDTKITRFNLKDYAAQFNYFLTLNFSTFKKKDQFEINELLNIQHLSAHALADYYLSQGNYDQAVAFYKKAAFEFPYEVSSGTTFIKDMERIIYDLSKSCYKAGRKDEAYGYLLGLIIDSQNNETLATKDLKSYLLHEKEDNRKFAADLDRAMKTIKPSENGYSFTFIFKNKEVFFYPLRAKSLEEYQQQIKNSEIYNYLTQ</sequence>
<protein>
    <submittedName>
        <fullName evidence="2">Tetratricopeptide repeat protein</fullName>
    </submittedName>
</protein>
<dbReference type="InterPro" id="IPR011990">
    <property type="entry name" value="TPR-like_helical_dom_sf"/>
</dbReference>
<feature type="signal peptide" evidence="1">
    <location>
        <begin position="1"/>
        <end position="20"/>
    </location>
</feature>
<feature type="chain" id="PRO_5020693253" evidence="1">
    <location>
        <begin position="21"/>
        <end position="470"/>
    </location>
</feature>
<comment type="caution">
    <text evidence="2">The sequence shown here is derived from an EMBL/GenBank/DDBJ whole genome shotgun (WGS) entry which is preliminary data.</text>
</comment>
<evidence type="ECO:0000313" key="2">
    <source>
        <dbReference type="EMBL" id="TCC82679.1"/>
    </source>
</evidence>
<keyword evidence="3" id="KW-1185">Reference proteome</keyword>
<accession>A0A4R0M993</accession>
<evidence type="ECO:0000313" key="3">
    <source>
        <dbReference type="Proteomes" id="UP000291117"/>
    </source>
</evidence>
<dbReference type="Gene3D" id="1.25.40.10">
    <property type="entry name" value="Tetratricopeptide repeat domain"/>
    <property type="match status" value="1"/>
</dbReference>
<name>A0A4R0M993_9SPHI</name>
<dbReference type="RefSeq" id="WP_131612902.1">
    <property type="nucleotide sequence ID" value="NZ_SJSM01000040.1"/>
</dbReference>